<keyword evidence="3" id="KW-1133">Transmembrane helix</keyword>
<dbReference type="PANTHER" id="PTHR36985">
    <property type="entry name" value="TRANSLOCATION AND ASSEMBLY MODULE SUBUNIT TAMB"/>
    <property type="match status" value="1"/>
</dbReference>
<dbReference type="EMBL" id="FZNZ01000001">
    <property type="protein sequence ID" value="SNR60274.1"/>
    <property type="molecule type" value="Genomic_DNA"/>
</dbReference>
<feature type="domain" description="Translocation and assembly module TamB C-terminal" evidence="5">
    <location>
        <begin position="1258"/>
        <end position="1650"/>
    </location>
</feature>
<dbReference type="GO" id="GO:0009306">
    <property type="term" value="P:protein secretion"/>
    <property type="evidence" value="ECO:0007669"/>
    <property type="project" value="InterPro"/>
</dbReference>
<gene>
    <name evidence="6" type="ORF">SAMN06265364_10169</name>
</gene>
<evidence type="ECO:0000313" key="7">
    <source>
        <dbReference type="Proteomes" id="UP000198427"/>
    </source>
</evidence>
<protein>
    <recommendedName>
        <fullName evidence="5">Translocation and assembly module TamB C-terminal domain-containing protein</fullName>
    </recommendedName>
</protein>
<keyword evidence="7" id="KW-1185">Reference proteome</keyword>
<evidence type="ECO:0000259" key="5">
    <source>
        <dbReference type="Pfam" id="PF04357"/>
    </source>
</evidence>
<dbReference type="OrthoDB" id="9811276at2"/>
<keyword evidence="2" id="KW-0812">Transmembrane</keyword>
<dbReference type="GO" id="GO:0005886">
    <property type="term" value="C:plasma membrane"/>
    <property type="evidence" value="ECO:0007669"/>
    <property type="project" value="InterPro"/>
</dbReference>
<evidence type="ECO:0000256" key="3">
    <source>
        <dbReference type="ARBA" id="ARBA00022989"/>
    </source>
</evidence>
<sequence>MTNIFNMKRSLKWLVAIVFTPVILFLILVALLYCPPVQNWAAKRVATYVSEKTGMDVSLERVNLSFPLDLQLEGLKMLRPNDSIPNKKDTVADIHRLVADVSLLPLLESKVEVNELTFTKLKTNTVNFIGDLRIRGDLQRLHLVSHGINLIGDSVRINKADIEGGWVDIALGDTVPEDPHKKKPLWRINIDKLNLAKTDIRLHMPGDTMSVRANFNKGMVKGAELLLHDNIYKVANVDWQGGDFSYDKNYVRHAKAGFDAAHIAMEDINLGIDSFLYAAPKIRLRVRTANMKEKSGLIVKDFRGPFSMDSTSINLPNMYVRLPGTELSGRFMMNMNAFADKNPGQISTQLDGFLRLDDLQPFLTSVPKNIYQALPHQRIIVKGQLDGNLRSAIFKQLQLAMPGYFDLTSTGWIADIMSGAGRLRSDLRLKGTASNLRFVSKLLPRNVRKIIALPQGVGINGNIHVRKTLYTGNILLTQGGGRIRLNGAYSTATELYRLSADATSFPVHHFLPKMGLSAFSGTIKMQGRGTDFLSPKSSTNLSLRVRSFRYGKYVLDGLNGDISKHGELLAAHVKSTNRMLAGDFTYKGKVNTRLVDGHLRGWLRRVDLHAMGLMADRYVVSAWTDIDVRSDMKNNHHVSGPLRSFRLMQEGKKKSRLLAAGNFNVRADVRSGALDTHLKGNLSEADLQAFGFVDKHYITSADADITLRSDMKKYYAVSGNVGNLLLSEHRKGKRIPLVEGNFNLDATMRGSQIEGSINGSFPRVDLYQLGVVDKAMSSSFSANTSFAMSGKDDMNVRGLIGNLHVTDQNRTYAPGDVDIDLMSRRDTIHAVLNGGDFRLSTAFNSSVNQLTESGKRIYKIVREQLANRRIDQAAILRHLPTGHFTLRSGRDNLFSNLLAQEGYAFSQADINLTSSPTKGLDGKISIDSLVYNDIHLDSIRADLTSIDGQLNYLLSVKNNPSNTYPYHGYLQGALYEHGLQTHATILDKDGKTGFDLAMQAAMKRRGIELSITSPKSVLGYKSFAVNDSNYIYIGRDRRLSANLRLEAADGTGMLVSTEDDDTASLQNVTLSMNHFELGSLFAVLPFAPKLSGTLDGDYHLVQTEKELTISSDMTIKRLIYENCPMGDVGTQFVYMPKGDGTHYVDGIITQDGNEVGILSGTYKNEGEGELDATLEMNKFPLNYVNGFVPDQIVGLEGVGEGTLKVKGPLNKLDVNGEVYLDSSYLVSAPYGIKMRFADDPVRIKDSHIEFENFEMIANNGSPLDISGYLDFSNLDKMMLNAELKAKDFQVIDAKKNARSQVYGKAFVDFSGQISGLLNNLQLTGKLNVLDNTDVSYIVQDGTLATDDELNDLVKFTHFNDSTKQIIKRPDITGFSMALVVDIDEQAHVFCALSPDQSNYIDFVGGGNLLLNYDPTNGVQVRGRYTLSDGQMKYSLPVIPLRTFTIKSGSYLEFTGDPMKPTLNITATESVRTNVTNSSGGGRIVDFECGVSLTRQFPKPGVEFIITAPDDQEMQNILNTKGVEERSKLAVTMLASGMYFDGENSTNPNTAMSGALASFLQTQVNSITGRALNSMGLDLTANMESAADVNGNLHTDYTFKFSKRLWNNRLRIIMGGRVSTGAQFSEENGAYFDNFSLEYRLNQKETKYLKLYYEREAYDWLEGNLSEFGVGIMWRRKLSHFKDIFRSKDDTPLIVPKQEKPKRDSLINFVNEKKQNQ</sequence>
<evidence type="ECO:0000256" key="2">
    <source>
        <dbReference type="ARBA" id="ARBA00022692"/>
    </source>
</evidence>
<evidence type="ECO:0000256" key="1">
    <source>
        <dbReference type="ARBA" id="ARBA00004167"/>
    </source>
</evidence>
<reference evidence="6 7" key="1">
    <citation type="submission" date="2017-06" db="EMBL/GenBank/DDBJ databases">
        <authorList>
            <person name="Varghese N."/>
            <person name="Submissions S."/>
        </authorList>
    </citation>
    <scope>NUCLEOTIDE SEQUENCE [LARGE SCALE GENOMIC DNA]</scope>
    <source>
        <strain evidence="6 7">DSM 26989</strain>
    </source>
</reference>
<dbReference type="KEGG" id="pje:CRM71_11055"/>
<organism evidence="6 7">
    <name type="scientific">Prevotella jejuni</name>
    <dbReference type="NCBI Taxonomy" id="1177574"/>
    <lineage>
        <taxon>Bacteria</taxon>
        <taxon>Pseudomonadati</taxon>
        <taxon>Bacteroidota</taxon>
        <taxon>Bacteroidia</taxon>
        <taxon>Bacteroidales</taxon>
        <taxon>Prevotellaceae</taxon>
        <taxon>Prevotella</taxon>
    </lineage>
</organism>
<comment type="caution">
    <text evidence="6">The sequence shown here is derived from an EMBL/GenBank/DDBJ whole genome shotgun (WGS) entry which is preliminary data.</text>
</comment>
<accession>A0A2K9HBA5</accession>
<comment type="subcellular location">
    <subcellularLocation>
        <location evidence="1">Membrane</location>
        <topology evidence="1">Single-pass membrane protein</topology>
    </subcellularLocation>
</comment>
<keyword evidence="4" id="KW-0472">Membrane</keyword>
<evidence type="ECO:0000313" key="6">
    <source>
        <dbReference type="EMBL" id="SNR60274.1"/>
    </source>
</evidence>
<dbReference type="PANTHER" id="PTHR36985:SF1">
    <property type="entry name" value="TRANSLOCATION AND ASSEMBLY MODULE SUBUNIT TAMB"/>
    <property type="match status" value="1"/>
</dbReference>
<dbReference type="Proteomes" id="UP000198427">
    <property type="component" value="Unassembled WGS sequence"/>
</dbReference>
<dbReference type="InterPro" id="IPR007452">
    <property type="entry name" value="TamB_C"/>
</dbReference>
<proteinExistence type="predicted"/>
<dbReference type="Pfam" id="PF04357">
    <property type="entry name" value="TamB"/>
    <property type="match status" value="1"/>
</dbReference>
<name>A0A2K9HBA5_9BACT</name>
<evidence type="ECO:0000256" key="4">
    <source>
        <dbReference type="ARBA" id="ARBA00023136"/>
    </source>
</evidence>